<feature type="compositionally biased region" description="Basic and acidic residues" evidence="2">
    <location>
        <begin position="72"/>
        <end position="83"/>
    </location>
</feature>
<dbReference type="NCBIfam" id="TIGR01168">
    <property type="entry name" value="YSIRK_signal"/>
    <property type="match status" value="1"/>
</dbReference>
<sequence length="128" mass="14321">MDKRQNKYSIRKFTFGASSILIGSLLFLGVGTAQAAEEDHHTETKVQQLNGNQLGNDKQEKLVNETSAIPVENDHTQANDEKNTNNASLHTEQQSDQTKTIDNKNTVDPEYNAKDKVQQEHADEVDPE</sequence>
<feature type="compositionally biased region" description="Polar residues" evidence="2">
    <location>
        <begin position="45"/>
        <end position="56"/>
    </location>
</feature>
<dbReference type="Pfam" id="PF04650">
    <property type="entry name" value="YSIRK_signal"/>
    <property type="match status" value="1"/>
</dbReference>
<gene>
    <name evidence="5" type="ORF">BUZ14_14385</name>
</gene>
<name>A0A3A0VNM1_STAGA</name>
<comment type="caution">
    <text evidence="5">The sequence shown here is derived from an EMBL/GenBank/DDBJ whole genome shotgun (WGS) entry which is preliminary data.</text>
</comment>
<dbReference type="Proteomes" id="UP000265541">
    <property type="component" value="Unassembled WGS sequence"/>
</dbReference>
<dbReference type="EMBL" id="QYJN01000142">
    <property type="protein sequence ID" value="RIP28302.1"/>
    <property type="molecule type" value="Genomic_DNA"/>
</dbReference>
<feature type="signal peptide" evidence="3">
    <location>
        <begin position="1"/>
        <end position="35"/>
    </location>
</feature>
<keyword evidence="1 3" id="KW-0732">Signal</keyword>
<evidence type="ECO:0000256" key="1">
    <source>
        <dbReference type="ARBA" id="ARBA00022729"/>
    </source>
</evidence>
<feature type="compositionally biased region" description="Polar residues" evidence="2">
    <location>
        <begin position="84"/>
        <end position="98"/>
    </location>
</feature>
<feature type="chain" id="PRO_5017213931" evidence="3">
    <location>
        <begin position="36"/>
        <end position="128"/>
    </location>
</feature>
<dbReference type="InterPro" id="IPR005877">
    <property type="entry name" value="YSIRK_signal_dom"/>
</dbReference>
<proteinExistence type="predicted"/>
<accession>A0A3A0VNM1</accession>
<evidence type="ECO:0000259" key="4">
    <source>
        <dbReference type="Pfam" id="PF04650"/>
    </source>
</evidence>
<evidence type="ECO:0000256" key="3">
    <source>
        <dbReference type="SAM" id="SignalP"/>
    </source>
</evidence>
<feature type="compositionally biased region" description="Basic and acidic residues" evidence="2">
    <location>
        <begin position="99"/>
        <end position="128"/>
    </location>
</feature>
<evidence type="ECO:0000313" key="5">
    <source>
        <dbReference type="EMBL" id="RIP28302.1"/>
    </source>
</evidence>
<feature type="domain" description="YSIRK Gram-positive signal peptide" evidence="4">
    <location>
        <begin position="3"/>
        <end position="28"/>
    </location>
</feature>
<feature type="non-terminal residue" evidence="5">
    <location>
        <position position="128"/>
    </location>
</feature>
<dbReference type="AlphaFoldDB" id="A0A3A0VNM1"/>
<reference evidence="5 6" key="1">
    <citation type="journal article" date="2016" name="Front. Microbiol.">
        <title>Comprehensive Phylogenetic Analysis of Bovine Non-aureus Staphylococci Species Based on Whole-Genome Sequencing.</title>
        <authorList>
            <person name="Naushad S."/>
            <person name="Barkema H.W."/>
            <person name="Luby C."/>
            <person name="Condas L.A."/>
            <person name="Nobrega D.B."/>
            <person name="Carson D.A."/>
            <person name="De Buck J."/>
        </authorList>
    </citation>
    <scope>NUCLEOTIDE SEQUENCE [LARGE SCALE GENOMIC DNA]</scope>
    <source>
        <strain evidence="5 6">SNUC 4781</strain>
    </source>
</reference>
<protein>
    <submittedName>
        <fullName evidence="5">YSIRK-type signal peptide-containing protein</fullName>
    </submittedName>
</protein>
<evidence type="ECO:0000313" key="6">
    <source>
        <dbReference type="Proteomes" id="UP000265541"/>
    </source>
</evidence>
<feature type="region of interest" description="Disordered" evidence="2">
    <location>
        <begin position="38"/>
        <end position="128"/>
    </location>
</feature>
<organism evidence="5 6">
    <name type="scientific">Staphylococcus gallinarum</name>
    <dbReference type="NCBI Taxonomy" id="1293"/>
    <lineage>
        <taxon>Bacteria</taxon>
        <taxon>Bacillati</taxon>
        <taxon>Bacillota</taxon>
        <taxon>Bacilli</taxon>
        <taxon>Bacillales</taxon>
        <taxon>Staphylococcaceae</taxon>
        <taxon>Staphylococcus</taxon>
    </lineage>
</organism>
<dbReference type="RefSeq" id="WP_119486362.1">
    <property type="nucleotide sequence ID" value="NZ_QYJN01000142.1"/>
</dbReference>
<evidence type="ECO:0000256" key="2">
    <source>
        <dbReference type="SAM" id="MobiDB-lite"/>
    </source>
</evidence>